<feature type="transmembrane region" description="Helical" evidence="6">
    <location>
        <begin position="150"/>
        <end position="169"/>
    </location>
</feature>
<dbReference type="AlphaFoldDB" id="A0A6G1G6R8"/>
<evidence type="ECO:0000256" key="1">
    <source>
        <dbReference type="ARBA" id="ARBA00004141"/>
    </source>
</evidence>
<keyword evidence="9" id="KW-1185">Reference proteome</keyword>
<evidence type="ECO:0000313" key="9">
    <source>
        <dbReference type="Proteomes" id="UP000504638"/>
    </source>
</evidence>
<keyword evidence="4 5" id="KW-0472">Membrane</keyword>
<sequence length="392" mass="44264">MKDPFPLQPSPRIKIAIDHYLSRVAEPLDLSTLHYHSHEVALAFLFYNFIYNRLSPWISMKLCPRTYANLPRKTRLNWDIHVVSFVQSVLISAMALYVVAVDEERKVMGLAENWPERIWGYDGGLGLILAFACGYFAWDLAVSLLHADMFGFGILAHAVCALTVFTLGFRPYANYFGPTFILYELSTPFLNIHWFCDKLNLTGSRIQLINGIILLCTFFSCRLVWGTYSSMQAFSDIYRAWTADKDELALYLDRRTAALLPGSEDTMRYAGEMHMPAWLGATYLAANLTLNSLNFFWFNKMIQTIRKRFDPPFGTRRAEKGKGKAEEPADGGVLVASDVQVGRGVGAEGRKSVEVEATRRVRRRNSFDEIADEIAEAMEGMTGDDSELVGGL</sequence>
<evidence type="ECO:0000313" key="10">
    <source>
        <dbReference type="RefSeq" id="XP_033535257.1"/>
    </source>
</evidence>
<dbReference type="Proteomes" id="UP000504638">
    <property type="component" value="Unplaced"/>
</dbReference>
<feature type="transmembrane region" description="Helical" evidence="6">
    <location>
        <begin position="118"/>
        <end position="138"/>
    </location>
</feature>
<dbReference type="PANTHER" id="PTHR13439:SF0">
    <property type="entry name" value="TOPOISOMERASE I DAMAGE AFFECTED PROTEIN 4"/>
    <property type="match status" value="1"/>
</dbReference>
<evidence type="ECO:0000256" key="6">
    <source>
        <dbReference type="SAM" id="Phobius"/>
    </source>
</evidence>
<dbReference type="OrthoDB" id="10266980at2759"/>
<evidence type="ECO:0000259" key="7">
    <source>
        <dbReference type="PROSITE" id="PS50922"/>
    </source>
</evidence>
<keyword evidence="2 5" id="KW-0812">Transmembrane</keyword>
<feature type="transmembrane region" description="Helical" evidence="6">
    <location>
        <begin position="175"/>
        <end position="196"/>
    </location>
</feature>
<accession>A0A6G1G6R8</accession>
<dbReference type="GeneID" id="54418598"/>
<dbReference type="SMART" id="SM00724">
    <property type="entry name" value="TLC"/>
    <property type="match status" value="1"/>
</dbReference>
<feature type="transmembrane region" description="Helical" evidence="6">
    <location>
        <begin position="208"/>
        <end position="225"/>
    </location>
</feature>
<evidence type="ECO:0000256" key="5">
    <source>
        <dbReference type="PROSITE-ProRule" id="PRU00205"/>
    </source>
</evidence>
<organism evidence="8">
    <name type="scientific">Eremomyces bilateralis CBS 781.70</name>
    <dbReference type="NCBI Taxonomy" id="1392243"/>
    <lineage>
        <taxon>Eukaryota</taxon>
        <taxon>Fungi</taxon>
        <taxon>Dikarya</taxon>
        <taxon>Ascomycota</taxon>
        <taxon>Pezizomycotina</taxon>
        <taxon>Dothideomycetes</taxon>
        <taxon>Dothideomycetes incertae sedis</taxon>
        <taxon>Eremomycetales</taxon>
        <taxon>Eremomycetaceae</taxon>
        <taxon>Eremomyces</taxon>
    </lineage>
</organism>
<comment type="subcellular location">
    <subcellularLocation>
        <location evidence="1">Membrane</location>
        <topology evidence="1">Multi-pass membrane protein</topology>
    </subcellularLocation>
</comment>
<evidence type="ECO:0000313" key="8">
    <source>
        <dbReference type="EMBL" id="KAF1813626.1"/>
    </source>
</evidence>
<gene>
    <name evidence="8 10" type="ORF">P152DRAFT_448058</name>
</gene>
<feature type="transmembrane region" description="Helical" evidence="6">
    <location>
        <begin position="277"/>
        <end position="298"/>
    </location>
</feature>
<dbReference type="RefSeq" id="XP_033535257.1">
    <property type="nucleotide sequence ID" value="XM_033678028.1"/>
</dbReference>
<name>A0A6G1G6R8_9PEZI</name>
<reference evidence="10" key="3">
    <citation type="submission" date="2025-04" db="UniProtKB">
        <authorList>
            <consortium name="RefSeq"/>
        </authorList>
    </citation>
    <scope>IDENTIFICATION</scope>
    <source>
        <strain evidence="10">CBS 781.70</strain>
    </source>
</reference>
<feature type="domain" description="TLC" evidence="7">
    <location>
        <begin position="73"/>
        <end position="310"/>
    </location>
</feature>
<evidence type="ECO:0000256" key="2">
    <source>
        <dbReference type="ARBA" id="ARBA00022692"/>
    </source>
</evidence>
<dbReference type="InterPro" id="IPR006634">
    <property type="entry name" value="TLC-dom"/>
</dbReference>
<reference evidence="8 10" key="1">
    <citation type="submission" date="2020-01" db="EMBL/GenBank/DDBJ databases">
        <authorList>
            <consortium name="DOE Joint Genome Institute"/>
            <person name="Haridas S."/>
            <person name="Albert R."/>
            <person name="Binder M."/>
            <person name="Bloem J."/>
            <person name="Labutti K."/>
            <person name="Salamov A."/>
            <person name="Andreopoulos B."/>
            <person name="Baker S.E."/>
            <person name="Barry K."/>
            <person name="Bills G."/>
            <person name="Bluhm B.H."/>
            <person name="Cannon C."/>
            <person name="Castanera R."/>
            <person name="Culley D.E."/>
            <person name="Daum C."/>
            <person name="Ezra D."/>
            <person name="Gonzalez J.B."/>
            <person name="Henrissat B."/>
            <person name="Kuo A."/>
            <person name="Liang C."/>
            <person name="Lipzen A."/>
            <person name="Lutzoni F."/>
            <person name="Magnuson J."/>
            <person name="Mondo S."/>
            <person name="Nolan M."/>
            <person name="Ohm R."/>
            <person name="Pangilinan J."/>
            <person name="Park H.-J."/>
            <person name="Ramirez L."/>
            <person name="Alfaro M."/>
            <person name="Sun H."/>
            <person name="Tritt A."/>
            <person name="Yoshinaga Y."/>
            <person name="Zwiers L.-H."/>
            <person name="Turgeon B.G."/>
            <person name="Goodwin S.B."/>
            <person name="Spatafora J.W."/>
            <person name="Crous P.W."/>
            <person name="Grigoriev I.V."/>
        </authorList>
    </citation>
    <scope>NUCLEOTIDE SEQUENCE</scope>
    <source>
        <strain evidence="8 10">CBS 781.70</strain>
    </source>
</reference>
<dbReference type="GO" id="GO:0055088">
    <property type="term" value="P:lipid homeostasis"/>
    <property type="evidence" value="ECO:0007669"/>
    <property type="project" value="TreeGrafter"/>
</dbReference>
<dbReference type="GO" id="GO:0005783">
    <property type="term" value="C:endoplasmic reticulum"/>
    <property type="evidence" value="ECO:0007669"/>
    <property type="project" value="TreeGrafter"/>
</dbReference>
<dbReference type="EMBL" id="ML975154">
    <property type="protein sequence ID" value="KAF1813626.1"/>
    <property type="molecule type" value="Genomic_DNA"/>
</dbReference>
<dbReference type="PROSITE" id="PS50922">
    <property type="entry name" value="TLC"/>
    <property type="match status" value="1"/>
</dbReference>
<feature type="transmembrane region" description="Helical" evidence="6">
    <location>
        <begin position="33"/>
        <end position="51"/>
    </location>
</feature>
<evidence type="ECO:0000256" key="3">
    <source>
        <dbReference type="ARBA" id="ARBA00022989"/>
    </source>
</evidence>
<dbReference type="InterPro" id="IPR050846">
    <property type="entry name" value="TLCD"/>
</dbReference>
<dbReference type="Pfam" id="PF03798">
    <property type="entry name" value="TRAM_LAG1_CLN8"/>
    <property type="match status" value="1"/>
</dbReference>
<protein>
    <submittedName>
        <fullName evidence="8 10">DUF887-domain-containing protein</fullName>
    </submittedName>
</protein>
<proteinExistence type="predicted"/>
<dbReference type="PANTHER" id="PTHR13439">
    <property type="entry name" value="CT120 PROTEIN"/>
    <property type="match status" value="1"/>
</dbReference>
<keyword evidence="3 6" id="KW-1133">Transmembrane helix</keyword>
<reference evidence="10" key="2">
    <citation type="submission" date="2020-04" db="EMBL/GenBank/DDBJ databases">
        <authorList>
            <consortium name="NCBI Genome Project"/>
        </authorList>
    </citation>
    <scope>NUCLEOTIDE SEQUENCE</scope>
    <source>
        <strain evidence="10">CBS 781.70</strain>
    </source>
</reference>
<evidence type="ECO:0000256" key="4">
    <source>
        <dbReference type="ARBA" id="ARBA00023136"/>
    </source>
</evidence>
<feature type="transmembrane region" description="Helical" evidence="6">
    <location>
        <begin position="80"/>
        <end position="98"/>
    </location>
</feature>
<dbReference type="GO" id="GO:0016020">
    <property type="term" value="C:membrane"/>
    <property type="evidence" value="ECO:0007669"/>
    <property type="project" value="UniProtKB-SubCell"/>
</dbReference>